<evidence type="ECO:0000313" key="2">
    <source>
        <dbReference type="Proteomes" id="UP000008388"/>
    </source>
</evidence>
<accession>F8SJ61</accession>
<protein>
    <submittedName>
        <fullName evidence="1">Uncharacterized protein 218</fullName>
    </submittedName>
</protein>
<dbReference type="RefSeq" id="YP_009217297.1">
    <property type="nucleotide sequence ID" value="NC_028999.1"/>
</dbReference>
<proteinExistence type="predicted"/>
<dbReference type="GeneID" id="26643746"/>
<keyword evidence="2" id="KW-1185">Reference proteome</keyword>
<evidence type="ECO:0000313" key="1">
    <source>
        <dbReference type="EMBL" id="AEH03641.1"/>
    </source>
</evidence>
<sequence length="177" mass="20237">MALSDCYQCWETPCKCGHDYMDWTEKDLKGQIAMLQGVLHSKQTKEASKLAGEEMVRYEIRDLIPVRVKYYHGTSVKVQALDAPTYSMFKHRRLQETSGHFQFDPADGKCISGSGDKPWAFSVSIKIGEGPDDWTYSLSAFNTNEFAAPHYDANIRVEFIIRDRVVYLPKCTLLEPE</sequence>
<dbReference type="Proteomes" id="UP000008388">
    <property type="component" value="Segment"/>
</dbReference>
<dbReference type="EMBL" id="HQ630627">
    <property type="protein sequence ID" value="AEH03641.1"/>
    <property type="molecule type" value="Genomic_DNA"/>
</dbReference>
<organismHost>
    <name type="scientific">Pseudomonas aeruginosa</name>
    <dbReference type="NCBI Taxonomy" id="287"/>
</organismHost>
<organism evidence="1 2">
    <name type="scientific">Pseudomonas phage PhiPA3</name>
    <name type="common">Pseudomonas aeruginosa phage PhiPA3</name>
    <dbReference type="NCBI Taxonomy" id="998086"/>
    <lineage>
        <taxon>Viruses</taxon>
        <taxon>Duplodnaviria</taxon>
        <taxon>Heunggongvirae</taxon>
        <taxon>Uroviricota</taxon>
        <taxon>Caudoviricetes</taxon>
        <taxon>Chimalliviridae</taxon>
        <taxon>Miltoncavirus</taxon>
        <taxon>Miltoncavirus PhiPA3</taxon>
    </lineage>
</organism>
<name>F8SJ61_BPPA3</name>
<dbReference type="KEGG" id="vg:26643746"/>
<gene>
    <name evidence="1" type="primary">218</name>
</gene>
<reference evidence="1 2" key="1">
    <citation type="journal article" date="2011" name="Microbiology">
        <title>The Pseudomonas aeruginosa generalized transducing phage phiPA3 is a new member of the phiKZ-like group of 'jumbo' phages, and infects model laboratory strains and clinical isolates from cystic fibrosis patients.</title>
        <authorList>
            <person name="Monson R."/>
            <person name="Foulds I."/>
            <person name="Foweraker J."/>
            <person name="Welch M."/>
            <person name="Salmond G.P."/>
        </authorList>
    </citation>
    <scope>NUCLEOTIDE SEQUENCE [LARGE SCALE GENOMIC DNA]</scope>
</reference>